<organism evidence="1 2">
    <name type="scientific">Steinernema carpocapsae</name>
    <name type="common">Entomopathogenic nematode</name>
    <dbReference type="NCBI Taxonomy" id="34508"/>
    <lineage>
        <taxon>Eukaryota</taxon>
        <taxon>Metazoa</taxon>
        <taxon>Ecdysozoa</taxon>
        <taxon>Nematoda</taxon>
        <taxon>Chromadorea</taxon>
        <taxon>Rhabditida</taxon>
        <taxon>Tylenchina</taxon>
        <taxon>Panagrolaimomorpha</taxon>
        <taxon>Strongyloidoidea</taxon>
        <taxon>Steinernematidae</taxon>
        <taxon>Steinernema</taxon>
    </lineage>
</organism>
<keyword evidence="2" id="KW-1185">Reference proteome</keyword>
<dbReference type="EMBL" id="AZBU02000007">
    <property type="protein sequence ID" value="TKR70259.1"/>
    <property type="molecule type" value="Genomic_DNA"/>
</dbReference>
<reference evidence="1 2" key="2">
    <citation type="journal article" date="2019" name="G3 (Bethesda)">
        <title>Hybrid Assembly of the Genome of the Entomopathogenic Nematode Steinernema carpocapsae Identifies the X-Chromosome.</title>
        <authorList>
            <person name="Serra L."/>
            <person name="Macchietto M."/>
            <person name="Macias-Munoz A."/>
            <person name="McGill C.J."/>
            <person name="Rodriguez I.M."/>
            <person name="Rodriguez B."/>
            <person name="Murad R."/>
            <person name="Mortazavi A."/>
        </authorList>
    </citation>
    <scope>NUCLEOTIDE SEQUENCE [LARGE SCALE GENOMIC DNA]</scope>
    <source>
        <strain evidence="1 2">ALL</strain>
    </source>
</reference>
<protein>
    <submittedName>
        <fullName evidence="1">Uncharacterized protein</fullName>
    </submittedName>
</protein>
<name>A0A4U5MLA3_STECR</name>
<evidence type="ECO:0000313" key="1">
    <source>
        <dbReference type="EMBL" id="TKR70259.1"/>
    </source>
</evidence>
<dbReference type="AlphaFoldDB" id="A0A4U5MLA3"/>
<evidence type="ECO:0000313" key="2">
    <source>
        <dbReference type="Proteomes" id="UP000298663"/>
    </source>
</evidence>
<sequence length="68" mass="8049">MTKPCPRRCSDMCSKQGKNDREYAKKNYSRAQKDTEITKGIYWCQAHRGIIWVRELNPLGRSNSFHRC</sequence>
<comment type="caution">
    <text evidence="1">The sequence shown here is derived from an EMBL/GenBank/DDBJ whole genome shotgun (WGS) entry which is preliminary data.</text>
</comment>
<dbReference type="Proteomes" id="UP000298663">
    <property type="component" value="Unassembled WGS sequence"/>
</dbReference>
<accession>A0A4U5MLA3</accession>
<gene>
    <name evidence="1" type="ORF">L596_022304</name>
</gene>
<reference evidence="1 2" key="1">
    <citation type="journal article" date="2015" name="Genome Biol.">
        <title>Comparative genomics of Steinernema reveals deeply conserved gene regulatory networks.</title>
        <authorList>
            <person name="Dillman A.R."/>
            <person name="Macchietto M."/>
            <person name="Porter C.F."/>
            <person name="Rogers A."/>
            <person name="Williams B."/>
            <person name="Antoshechkin I."/>
            <person name="Lee M.M."/>
            <person name="Goodwin Z."/>
            <person name="Lu X."/>
            <person name="Lewis E.E."/>
            <person name="Goodrich-Blair H."/>
            <person name="Stock S.P."/>
            <person name="Adams B.J."/>
            <person name="Sternberg P.W."/>
            <person name="Mortazavi A."/>
        </authorList>
    </citation>
    <scope>NUCLEOTIDE SEQUENCE [LARGE SCALE GENOMIC DNA]</scope>
    <source>
        <strain evidence="1 2">ALL</strain>
    </source>
</reference>
<proteinExistence type="predicted"/>